<reference evidence="1" key="1">
    <citation type="journal article" date="2019" name="Sci. Rep.">
        <title>Draft genome of Tanacetum cinerariifolium, the natural source of mosquito coil.</title>
        <authorList>
            <person name="Yamashiro T."/>
            <person name="Shiraishi A."/>
            <person name="Satake H."/>
            <person name="Nakayama K."/>
        </authorList>
    </citation>
    <scope>NUCLEOTIDE SEQUENCE</scope>
</reference>
<evidence type="ECO:0000313" key="1">
    <source>
        <dbReference type="EMBL" id="GEU90096.1"/>
    </source>
</evidence>
<comment type="caution">
    <text evidence="1">The sequence shown here is derived from an EMBL/GenBank/DDBJ whole genome shotgun (WGS) entry which is preliminary data.</text>
</comment>
<gene>
    <name evidence="1" type="ORF">Tci_062074</name>
</gene>
<protein>
    <submittedName>
        <fullName evidence="1">Uncharacterized protein</fullName>
    </submittedName>
</protein>
<name>A0A6L2NVG5_TANCI</name>
<organism evidence="1">
    <name type="scientific">Tanacetum cinerariifolium</name>
    <name type="common">Dalmatian daisy</name>
    <name type="synonym">Chrysanthemum cinerariifolium</name>
    <dbReference type="NCBI Taxonomy" id="118510"/>
    <lineage>
        <taxon>Eukaryota</taxon>
        <taxon>Viridiplantae</taxon>
        <taxon>Streptophyta</taxon>
        <taxon>Embryophyta</taxon>
        <taxon>Tracheophyta</taxon>
        <taxon>Spermatophyta</taxon>
        <taxon>Magnoliopsida</taxon>
        <taxon>eudicotyledons</taxon>
        <taxon>Gunneridae</taxon>
        <taxon>Pentapetalae</taxon>
        <taxon>asterids</taxon>
        <taxon>campanulids</taxon>
        <taxon>Asterales</taxon>
        <taxon>Asteraceae</taxon>
        <taxon>Asteroideae</taxon>
        <taxon>Anthemideae</taxon>
        <taxon>Anthemidinae</taxon>
        <taxon>Tanacetum</taxon>
    </lineage>
</organism>
<dbReference type="AlphaFoldDB" id="A0A6L2NVG5"/>
<sequence length="570" mass="65284">MVNPTIYVSCIKQFWATASNKKANDVVKLQAIIDGKRVVVFEDFIQLDLRLDDADGVECLPNEDIFTKLARMGYEKPPPTITFYKAFFSAQWKFLIHTLVENSTSLIKDLSSHTNQYTSLALTQKVFANMCRGGGCIQTRGRIEAMDADKDITLVDAKTQVNLGAELQGRKDDNNAAIKDASAAKPTVFDDEEITMTMAQTLIKMKAKKGRLLDEQMAKRLHDEERKPVSIAQARKNMIIYLKNMAGYKMEYFIGEFKKLKAVEVLGSHSTQDTPTNDLKEISEEDVKNMLEIVPVSEFKVKALQVNAKLQVEEDSEMARNLVMKIFMKANKPKSKNTMHLFIKDREYEVFIGKIPSVNRLKTFKLAFYGHDWWTMMDELAIPTSHVYQKALSTGMNCTEMLQRLSGFWRGHGFGFILARIQVCRMESYALKFADDVHLGIFTSRLYSIAAKQPKLGYRPSCRMFGSKFITIVELGAKLVNGMNLPLQLEKRVYPPSGSQTVDLVLNHMKYKVLVGNVSLENYQNIFKMYLYRDEWWKMMKELDFQPGHLFAFNLLCRGLFHFMIFNESG</sequence>
<dbReference type="EMBL" id="BKCJ010010109">
    <property type="protein sequence ID" value="GEU90096.1"/>
    <property type="molecule type" value="Genomic_DNA"/>
</dbReference>
<accession>A0A6L2NVG5</accession>
<proteinExistence type="predicted"/>